<dbReference type="InterPro" id="IPR029787">
    <property type="entry name" value="Nucleotide_cyclase"/>
</dbReference>
<dbReference type="Pfam" id="PF00211">
    <property type="entry name" value="Guanylate_cyc"/>
    <property type="match status" value="2"/>
</dbReference>
<dbReference type="PROSITE" id="PS50125">
    <property type="entry name" value="GUANYLATE_CYCLASE_2"/>
    <property type="match status" value="1"/>
</dbReference>
<accession>A0A2J8AFB5</accession>
<comment type="subcellular location">
    <subcellularLocation>
        <location evidence="1">Membrane</location>
    </subcellularLocation>
</comment>
<feature type="transmembrane region" description="Helical" evidence="8">
    <location>
        <begin position="97"/>
        <end position="125"/>
    </location>
</feature>
<proteinExistence type="predicted"/>
<keyword evidence="11" id="KW-1185">Reference proteome</keyword>
<feature type="region of interest" description="Disordered" evidence="7">
    <location>
        <begin position="387"/>
        <end position="409"/>
    </location>
</feature>
<evidence type="ECO:0000256" key="1">
    <source>
        <dbReference type="ARBA" id="ARBA00004370"/>
    </source>
</evidence>
<dbReference type="GO" id="GO:0005886">
    <property type="term" value="C:plasma membrane"/>
    <property type="evidence" value="ECO:0007669"/>
    <property type="project" value="TreeGrafter"/>
</dbReference>
<feature type="transmembrane region" description="Helical" evidence="8">
    <location>
        <begin position="179"/>
        <end position="204"/>
    </location>
</feature>
<comment type="caution">
    <text evidence="10">The sequence shown here is derived from an EMBL/GenBank/DDBJ whole genome shotgun (WGS) entry which is preliminary data.</text>
</comment>
<evidence type="ECO:0000256" key="3">
    <source>
        <dbReference type="ARBA" id="ARBA00022741"/>
    </source>
</evidence>
<feature type="transmembrane region" description="Helical" evidence="8">
    <location>
        <begin position="266"/>
        <end position="289"/>
    </location>
</feature>
<feature type="domain" description="Guanylate cyclase" evidence="9">
    <location>
        <begin position="462"/>
        <end position="581"/>
    </location>
</feature>
<dbReference type="Proteomes" id="UP000236333">
    <property type="component" value="Unassembled WGS sequence"/>
</dbReference>
<evidence type="ECO:0000259" key="9">
    <source>
        <dbReference type="PROSITE" id="PS50125"/>
    </source>
</evidence>
<feature type="transmembrane region" description="Helical" evidence="8">
    <location>
        <begin position="51"/>
        <end position="77"/>
    </location>
</feature>
<dbReference type="GO" id="GO:0001653">
    <property type="term" value="F:peptide receptor activity"/>
    <property type="evidence" value="ECO:0007669"/>
    <property type="project" value="TreeGrafter"/>
</dbReference>
<dbReference type="PANTHER" id="PTHR11920:SF335">
    <property type="entry name" value="GUANYLATE CYCLASE"/>
    <property type="match status" value="1"/>
</dbReference>
<dbReference type="GO" id="GO:0004383">
    <property type="term" value="F:guanylate cyclase activity"/>
    <property type="evidence" value="ECO:0007669"/>
    <property type="project" value="TreeGrafter"/>
</dbReference>
<dbReference type="InterPro" id="IPR050401">
    <property type="entry name" value="Cyclic_nucleotide_synthase"/>
</dbReference>
<evidence type="ECO:0000256" key="5">
    <source>
        <dbReference type="ARBA" id="ARBA00023136"/>
    </source>
</evidence>
<dbReference type="SMART" id="SM00044">
    <property type="entry name" value="CYCc"/>
    <property type="match status" value="1"/>
</dbReference>
<organism evidence="10 11">
    <name type="scientific">Tetrabaena socialis</name>
    <dbReference type="NCBI Taxonomy" id="47790"/>
    <lineage>
        <taxon>Eukaryota</taxon>
        <taxon>Viridiplantae</taxon>
        <taxon>Chlorophyta</taxon>
        <taxon>core chlorophytes</taxon>
        <taxon>Chlorophyceae</taxon>
        <taxon>CS clade</taxon>
        <taxon>Chlamydomonadales</taxon>
        <taxon>Tetrabaenaceae</taxon>
        <taxon>Tetrabaena</taxon>
    </lineage>
</organism>
<dbReference type="EMBL" id="PGGS01000035">
    <property type="protein sequence ID" value="PNH11204.1"/>
    <property type="molecule type" value="Genomic_DNA"/>
</dbReference>
<evidence type="ECO:0000313" key="10">
    <source>
        <dbReference type="EMBL" id="PNH11204.1"/>
    </source>
</evidence>
<evidence type="ECO:0000256" key="2">
    <source>
        <dbReference type="ARBA" id="ARBA00022692"/>
    </source>
</evidence>
<dbReference type="OrthoDB" id="548029at2759"/>
<dbReference type="CDD" id="cd07302">
    <property type="entry name" value="CHD"/>
    <property type="match status" value="1"/>
</dbReference>
<feature type="compositionally biased region" description="Low complexity" evidence="7">
    <location>
        <begin position="395"/>
        <end position="409"/>
    </location>
</feature>
<dbReference type="Gene3D" id="3.30.70.1230">
    <property type="entry name" value="Nucleotide cyclase"/>
    <property type="match status" value="1"/>
</dbReference>
<dbReference type="GO" id="GO:0004016">
    <property type="term" value="F:adenylate cyclase activity"/>
    <property type="evidence" value="ECO:0007669"/>
    <property type="project" value="TreeGrafter"/>
</dbReference>
<dbReference type="InterPro" id="IPR001054">
    <property type="entry name" value="A/G_cyclase"/>
</dbReference>
<feature type="transmembrane region" description="Helical" evidence="8">
    <location>
        <begin position="295"/>
        <end position="317"/>
    </location>
</feature>
<gene>
    <name evidence="10" type="ORF">TSOC_001961</name>
</gene>
<reference evidence="10 11" key="1">
    <citation type="journal article" date="2017" name="Mol. Biol. Evol.">
        <title>The 4-celled Tetrabaena socialis nuclear genome reveals the essential components for genetic control of cell number at the origin of multicellularity in the volvocine lineage.</title>
        <authorList>
            <person name="Featherston J."/>
            <person name="Arakaki Y."/>
            <person name="Hanschen E.R."/>
            <person name="Ferris P.J."/>
            <person name="Michod R.E."/>
            <person name="Olson B.J.S.C."/>
            <person name="Nozaki H."/>
            <person name="Durand P.M."/>
        </authorList>
    </citation>
    <scope>NUCLEOTIDE SEQUENCE [LARGE SCALE GENOMIC DNA]</scope>
    <source>
        <strain evidence="10 11">NIES-571</strain>
    </source>
</reference>
<evidence type="ECO:0000256" key="6">
    <source>
        <dbReference type="ARBA" id="ARBA00023239"/>
    </source>
</evidence>
<protein>
    <submittedName>
        <fullName evidence="10">Guanylate cyclase soluble subunit beta-2</fullName>
    </submittedName>
</protein>
<evidence type="ECO:0000256" key="7">
    <source>
        <dbReference type="SAM" id="MobiDB-lite"/>
    </source>
</evidence>
<keyword evidence="5 8" id="KW-0472">Membrane</keyword>
<evidence type="ECO:0000256" key="8">
    <source>
        <dbReference type="SAM" id="Phobius"/>
    </source>
</evidence>
<name>A0A2J8AFB5_9CHLO</name>
<evidence type="ECO:0000313" key="11">
    <source>
        <dbReference type="Proteomes" id="UP000236333"/>
    </source>
</evidence>
<keyword evidence="3" id="KW-0547">Nucleotide-binding</keyword>
<dbReference type="PANTHER" id="PTHR11920">
    <property type="entry name" value="GUANYLYL CYCLASE"/>
    <property type="match status" value="1"/>
</dbReference>
<sequence length="666" mass="70932">MSCTAQGTARPWDSIRLCRVFLFGAVSVFLWPSLHSVLVRDILRSISGGQLTLGLLAQCVAALVGTCAHAAAIGIAVQAAAGASWSFLAGYSEPNLVWFYVYAATPLFLGLISSSSTSYVPLFFFHCELGAGNVGTMLGLPVSRMLRGWMVLTPVYVFCDWNTWRSASAAAGSLQGPPVWIAALRGCGLAVGGLASMLLLQLAFGPTMCKEKVLERTDAVQQQQQQQQQLHDGPDYRGLPAPCSLCAKVDRAYYLYGSALLRAVPLGVLVCVTCLPYVACMACLALYRISGGDVAGGAGGFEPAHIALCLLAAFLLGRTDLQDVLRRMAATEDVLHDLVPEHIADALLLASVPQPASPGPSASAAAFRSSAQTSWLTSGTVTPSFRNHSIDFTSGGPAPHARPPRGLAHGEAPADLHLFQQQLAEAVAKGVAVKAPQSAVHNTGSLTTRSDAIAPEWHEGVTVVFADIKGFTEMAQCVEPWEVMQYLNRLYHRFDSLTRTMPGIYKVETIGDCYMGASGLIQPDPDHASAMLRFAAAILGEAGEVSMPHNGQPTQLRVGMSSGRVMSGVVGSIRRRYCIFGKHPHGTTGGPMTGRLLPAVLAGDVVNVSSRLETTSLPGRIHISECTYQLVQHLEGKGFEFEKREPIEVKGKGLMQTFFATPTAGH</sequence>
<dbReference type="GO" id="GO:0000166">
    <property type="term" value="F:nucleotide binding"/>
    <property type="evidence" value="ECO:0007669"/>
    <property type="project" value="UniProtKB-KW"/>
</dbReference>
<evidence type="ECO:0000256" key="4">
    <source>
        <dbReference type="ARBA" id="ARBA00022989"/>
    </source>
</evidence>
<keyword evidence="2 8" id="KW-0812">Transmembrane</keyword>
<dbReference type="SUPFAM" id="SSF55073">
    <property type="entry name" value="Nucleotide cyclase"/>
    <property type="match status" value="1"/>
</dbReference>
<dbReference type="GO" id="GO:0035556">
    <property type="term" value="P:intracellular signal transduction"/>
    <property type="evidence" value="ECO:0007669"/>
    <property type="project" value="InterPro"/>
</dbReference>
<keyword evidence="4 8" id="KW-1133">Transmembrane helix</keyword>
<feature type="transmembrane region" description="Helical" evidence="8">
    <location>
        <begin position="20"/>
        <end position="39"/>
    </location>
</feature>
<dbReference type="AlphaFoldDB" id="A0A2J8AFB5"/>
<dbReference type="GO" id="GO:0007168">
    <property type="term" value="P:receptor guanylyl cyclase signaling pathway"/>
    <property type="evidence" value="ECO:0007669"/>
    <property type="project" value="TreeGrafter"/>
</dbReference>
<keyword evidence="6" id="KW-0456">Lyase</keyword>